<accession>A0A1H5YJC2</accession>
<dbReference type="SUPFAM" id="SSF88946">
    <property type="entry name" value="Sigma2 domain of RNA polymerase sigma factors"/>
    <property type="match status" value="1"/>
</dbReference>
<protein>
    <submittedName>
        <fullName evidence="8">RNA polymerase sigma factor, sigma-70 family</fullName>
    </submittedName>
</protein>
<keyword evidence="4" id="KW-0238">DNA-binding</keyword>
<evidence type="ECO:0000313" key="8">
    <source>
        <dbReference type="EMBL" id="SEG23476.1"/>
    </source>
</evidence>
<evidence type="ECO:0000256" key="3">
    <source>
        <dbReference type="ARBA" id="ARBA00023082"/>
    </source>
</evidence>
<evidence type="ECO:0000256" key="5">
    <source>
        <dbReference type="ARBA" id="ARBA00023163"/>
    </source>
</evidence>
<dbReference type="GO" id="GO:0006352">
    <property type="term" value="P:DNA-templated transcription initiation"/>
    <property type="evidence" value="ECO:0007669"/>
    <property type="project" value="InterPro"/>
</dbReference>
<organism evidence="8 9">
    <name type="scientific">Bryocella elongata</name>
    <dbReference type="NCBI Taxonomy" id="863522"/>
    <lineage>
        <taxon>Bacteria</taxon>
        <taxon>Pseudomonadati</taxon>
        <taxon>Acidobacteriota</taxon>
        <taxon>Terriglobia</taxon>
        <taxon>Terriglobales</taxon>
        <taxon>Acidobacteriaceae</taxon>
        <taxon>Bryocella</taxon>
    </lineage>
</organism>
<evidence type="ECO:0000256" key="1">
    <source>
        <dbReference type="ARBA" id="ARBA00010641"/>
    </source>
</evidence>
<evidence type="ECO:0000259" key="7">
    <source>
        <dbReference type="Pfam" id="PF08281"/>
    </source>
</evidence>
<feature type="domain" description="RNA polymerase sigma factor 70 region 4 type 2" evidence="7">
    <location>
        <begin position="211"/>
        <end position="259"/>
    </location>
</feature>
<dbReference type="NCBIfam" id="TIGR02937">
    <property type="entry name" value="sigma70-ECF"/>
    <property type="match status" value="1"/>
</dbReference>
<sequence length="276" mass="30110">MCCTDDYIPSSKYPPGYPSVFLHRLGNAHAGKKSGRRVSSSASASVYIGVQGKTTVGVQGDMALAQTGEKTFAELGWSGLGSDPIPPSAATPTQVPLGAGILSSAEALTQSQRGRVFRFLFYSLREREVAEELTQDVLLSAWRARESFRGDSSPETWVMRIAVNALRNHTRTGRFKFWGRTGKVEIGELLTPPPDPARSAEQSLLAEERLRAVWSAAESLSERQRSVFLLHFVEDMEAREIAEATGMALGTVKTHLYRAIDSVKAALKVAPKESAR</sequence>
<dbReference type="InterPro" id="IPR036388">
    <property type="entry name" value="WH-like_DNA-bd_sf"/>
</dbReference>
<dbReference type="InterPro" id="IPR039425">
    <property type="entry name" value="RNA_pol_sigma-70-like"/>
</dbReference>
<evidence type="ECO:0000256" key="4">
    <source>
        <dbReference type="ARBA" id="ARBA00023125"/>
    </source>
</evidence>
<dbReference type="InterPro" id="IPR013325">
    <property type="entry name" value="RNA_pol_sigma_r2"/>
</dbReference>
<dbReference type="Gene3D" id="1.10.1740.10">
    <property type="match status" value="1"/>
</dbReference>
<dbReference type="InterPro" id="IPR013324">
    <property type="entry name" value="RNA_pol_sigma_r3/r4-like"/>
</dbReference>
<dbReference type="GO" id="GO:0016987">
    <property type="term" value="F:sigma factor activity"/>
    <property type="evidence" value="ECO:0007669"/>
    <property type="project" value="UniProtKB-KW"/>
</dbReference>
<dbReference type="Gene3D" id="1.10.10.10">
    <property type="entry name" value="Winged helix-like DNA-binding domain superfamily/Winged helix DNA-binding domain"/>
    <property type="match status" value="1"/>
</dbReference>
<gene>
    <name evidence="8" type="ORF">SAMN05421819_2316</name>
</gene>
<evidence type="ECO:0000259" key="6">
    <source>
        <dbReference type="Pfam" id="PF04542"/>
    </source>
</evidence>
<comment type="similarity">
    <text evidence="1">Belongs to the sigma-70 factor family. ECF subfamily.</text>
</comment>
<name>A0A1H5YJC2_9BACT</name>
<feature type="domain" description="RNA polymerase sigma-70 region 2" evidence="6">
    <location>
        <begin position="113"/>
        <end position="172"/>
    </location>
</feature>
<dbReference type="PANTHER" id="PTHR43133:SF8">
    <property type="entry name" value="RNA POLYMERASE SIGMA FACTOR HI_1459-RELATED"/>
    <property type="match status" value="1"/>
</dbReference>
<keyword evidence="9" id="KW-1185">Reference proteome</keyword>
<keyword evidence="5" id="KW-0804">Transcription</keyword>
<evidence type="ECO:0000256" key="2">
    <source>
        <dbReference type="ARBA" id="ARBA00023015"/>
    </source>
</evidence>
<dbReference type="PANTHER" id="PTHR43133">
    <property type="entry name" value="RNA POLYMERASE ECF-TYPE SIGMA FACTO"/>
    <property type="match status" value="1"/>
</dbReference>
<dbReference type="GO" id="GO:0003677">
    <property type="term" value="F:DNA binding"/>
    <property type="evidence" value="ECO:0007669"/>
    <property type="project" value="UniProtKB-KW"/>
</dbReference>
<dbReference type="InterPro" id="IPR007627">
    <property type="entry name" value="RNA_pol_sigma70_r2"/>
</dbReference>
<dbReference type="InterPro" id="IPR013249">
    <property type="entry name" value="RNA_pol_sigma70_r4_t2"/>
</dbReference>
<dbReference type="EMBL" id="FNVA01000003">
    <property type="protein sequence ID" value="SEG23476.1"/>
    <property type="molecule type" value="Genomic_DNA"/>
</dbReference>
<proteinExistence type="inferred from homology"/>
<dbReference type="Proteomes" id="UP000236728">
    <property type="component" value="Unassembled WGS sequence"/>
</dbReference>
<keyword evidence="2" id="KW-0805">Transcription regulation</keyword>
<dbReference type="AlphaFoldDB" id="A0A1H5YJC2"/>
<dbReference type="InterPro" id="IPR014284">
    <property type="entry name" value="RNA_pol_sigma-70_dom"/>
</dbReference>
<keyword evidence="3" id="KW-0731">Sigma factor</keyword>
<dbReference type="SUPFAM" id="SSF88659">
    <property type="entry name" value="Sigma3 and sigma4 domains of RNA polymerase sigma factors"/>
    <property type="match status" value="1"/>
</dbReference>
<dbReference type="Pfam" id="PF08281">
    <property type="entry name" value="Sigma70_r4_2"/>
    <property type="match status" value="1"/>
</dbReference>
<dbReference type="CDD" id="cd06171">
    <property type="entry name" value="Sigma70_r4"/>
    <property type="match status" value="1"/>
</dbReference>
<dbReference type="Pfam" id="PF04542">
    <property type="entry name" value="Sigma70_r2"/>
    <property type="match status" value="1"/>
</dbReference>
<reference evidence="8 9" key="1">
    <citation type="submission" date="2016-10" db="EMBL/GenBank/DDBJ databases">
        <authorList>
            <person name="de Groot N.N."/>
        </authorList>
    </citation>
    <scope>NUCLEOTIDE SEQUENCE [LARGE SCALE GENOMIC DNA]</scope>
    <source>
        <strain evidence="8 9">DSM 22489</strain>
    </source>
</reference>
<evidence type="ECO:0000313" key="9">
    <source>
        <dbReference type="Proteomes" id="UP000236728"/>
    </source>
</evidence>